<dbReference type="Proteomes" id="UP000194236">
    <property type="component" value="Unassembled WGS sequence"/>
</dbReference>
<reference evidence="1 2" key="1">
    <citation type="submission" date="2017-03" db="EMBL/GenBank/DDBJ databases">
        <title>Genome Survey of Euroglyphus maynei.</title>
        <authorList>
            <person name="Arlian L.G."/>
            <person name="Morgan M.S."/>
            <person name="Rider S.D."/>
        </authorList>
    </citation>
    <scope>NUCLEOTIDE SEQUENCE [LARGE SCALE GENOMIC DNA]</scope>
    <source>
        <strain evidence="1">Arlian Lab</strain>
        <tissue evidence="1">Whole body</tissue>
    </source>
</reference>
<gene>
    <name evidence="1" type="ORF">BLA29_006676</name>
</gene>
<name>A0A1Y3BED4_EURMA</name>
<sequence length="195" mass="23223">MTSNEHFTFRIPDRLEELEDEQNFPNFYTVNCSTVRNPAELSSRIAEAERRFKSQGPDFILETFDYFYFVIKFYKNVDIEVRNQAWTLLNRSMLALYSQLNQFTSENFHLDQRRMQQNKLQMIVCAFVLLSDLFEDDDSIVEIVENHNRKKKNKSTKSSKLYEDSKHQAISTMLQLFTLRLGRHWIDINMASIIV</sequence>
<comment type="caution">
    <text evidence="1">The sequence shown here is derived from an EMBL/GenBank/DDBJ whole genome shotgun (WGS) entry which is preliminary data.</text>
</comment>
<keyword evidence="2" id="KW-1185">Reference proteome</keyword>
<proteinExistence type="predicted"/>
<dbReference type="AlphaFoldDB" id="A0A1Y3BED4"/>
<evidence type="ECO:0000313" key="1">
    <source>
        <dbReference type="EMBL" id="OTF78193.1"/>
    </source>
</evidence>
<accession>A0A1Y3BED4</accession>
<dbReference type="OrthoDB" id="436262at2759"/>
<evidence type="ECO:0000313" key="2">
    <source>
        <dbReference type="Proteomes" id="UP000194236"/>
    </source>
</evidence>
<protein>
    <submittedName>
        <fullName evidence="1">Uncharacterized protein</fullName>
    </submittedName>
</protein>
<organism evidence="1 2">
    <name type="scientific">Euroglyphus maynei</name>
    <name type="common">Mayne's house dust mite</name>
    <dbReference type="NCBI Taxonomy" id="6958"/>
    <lineage>
        <taxon>Eukaryota</taxon>
        <taxon>Metazoa</taxon>
        <taxon>Ecdysozoa</taxon>
        <taxon>Arthropoda</taxon>
        <taxon>Chelicerata</taxon>
        <taxon>Arachnida</taxon>
        <taxon>Acari</taxon>
        <taxon>Acariformes</taxon>
        <taxon>Sarcoptiformes</taxon>
        <taxon>Astigmata</taxon>
        <taxon>Psoroptidia</taxon>
        <taxon>Analgoidea</taxon>
        <taxon>Pyroglyphidae</taxon>
        <taxon>Pyroglyphinae</taxon>
        <taxon>Euroglyphus</taxon>
    </lineage>
</organism>
<dbReference type="EMBL" id="MUJZ01029013">
    <property type="protein sequence ID" value="OTF78193.1"/>
    <property type="molecule type" value="Genomic_DNA"/>
</dbReference>